<keyword evidence="2 3" id="KW-0456">Lyase</keyword>
<dbReference type="InterPro" id="IPR013785">
    <property type="entry name" value="Aldolase_TIM"/>
</dbReference>
<comment type="similarity">
    <text evidence="1 3">Belongs to the DapA family.</text>
</comment>
<evidence type="ECO:0000313" key="5">
    <source>
        <dbReference type="EMBL" id="OWR04362.1"/>
    </source>
</evidence>
<dbReference type="SUPFAM" id="SSF51569">
    <property type="entry name" value="Aldolase"/>
    <property type="match status" value="1"/>
</dbReference>
<dbReference type="Proteomes" id="UP000197446">
    <property type="component" value="Unassembled WGS sequence"/>
</dbReference>
<dbReference type="CDD" id="cd00408">
    <property type="entry name" value="DHDPS-like"/>
    <property type="match status" value="1"/>
</dbReference>
<evidence type="ECO:0000256" key="3">
    <source>
        <dbReference type="PIRNR" id="PIRNR001365"/>
    </source>
</evidence>
<comment type="caution">
    <text evidence="5">The sequence shown here is derived from an EMBL/GenBank/DDBJ whole genome shotgun (WGS) entry which is preliminary data.</text>
</comment>
<organism evidence="5 6">
    <name type="scientific">Roseateles puraquae</name>
    <dbReference type="NCBI Taxonomy" id="431059"/>
    <lineage>
        <taxon>Bacteria</taxon>
        <taxon>Pseudomonadati</taxon>
        <taxon>Pseudomonadota</taxon>
        <taxon>Betaproteobacteria</taxon>
        <taxon>Burkholderiales</taxon>
        <taxon>Sphaerotilaceae</taxon>
        <taxon>Roseateles</taxon>
    </lineage>
</organism>
<name>A0A254NBV9_9BURK</name>
<dbReference type="PIRSF" id="PIRSF001365">
    <property type="entry name" value="DHDPS"/>
    <property type="match status" value="1"/>
</dbReference>
<evidence type="ECO:0000256" key="4">
    <source>
        <dbReference type="PIRSR" id="PIRSR001365-2"/>
    </source>
</evidence>
<dbReference type="PANTHER" id="PTHR12128:SF66">
    <property type="entry name" value="4-HYDROXY-2-OXOGLUTARATE ALDOLASE, MITOCHONDRIAL"/>
    <property type="match status" value="1"/>
</dbReference>
<dbReference type="OrthoDB" id="8723394at2"/>
<evidence type="ECO:0000256" key="2">
    <source>
        <dbReference type="ARBA" id="ARBA00023239"/>
    </source>
</evidence>
<dbReference type="Gene3D" id="3.20.20.70">
    <property type="entry name" value="Aldolase class I"/>
    <property type="match status" value="1"/>
</dbReference>
<dbReference type="PANTHER" id="PTHR12128">
    <property type="entry name" value="DIHYDRODIPICOLINATE SYNTHASE"/>
    <property type="match status" value="1"/>
</dbReference>
<dbReference type="EMBL" id="NISI01000002">
    <property type="protein sequence ID" value="OWR04362.1"/>
    <property type="molecule type" value="Genomic_DNA"/>
</dbReference>
<evidence type="ECO:0000256" key="1">
    <source>
        <dbReference type="ARBA" id="ARBA00007592"/>
    </source>
</evidence>
<accession>A0A254NBV9</accession>
<dbReference type="AlphaFoldDB" id="A0A254NBV9"/>
<dbReference type="GO" id="GO:0005829">
    <property type="term" value="C:cytosol"/>
    <property type="evidence" value="ECO:0007669"/>
    <property type="project" value="TreeGrafter"/>
</dbReference>
<dbReference type="SMART" id="SM01130">
    <property type="entry name" value="DHDPS"/>
    <property type="match status" value="1"/>
</dbReference>
<dbReference type="Pfam" id="PF00701">
    <property type="entry name" value="DHDPS"/>
    <property type="match status" value="1"/>
</dbReference>
<reference evidence="5 6" key="1">
    <citation type="journal article" date="2007" name="Int. J. Syst. Evol. Microbiol.">
        <title>Description of Pelomonas aquatica sp. nov. and Pelomonas puraquae sp. nov., isolated from industrial and haemodialysis water.</title>
        <authorList>
            <person name="Gomila M."/>
            <person name="Bowien B."/>
            <person name="Falsen E."/>
            <person name="Moore E.R."/>
            <person name="Lalucat J."/>
        </authorList>
    </citation>
    <scope>NUCLEOTIDE SEQUENCE [LARGE SCALE GENOMIC DNA]</scope>
    <source>
        <strain evidence="5 6">CCUG 52769</strain>
    </source>
</reference>
<proteinExistence type="inferred from homology"/>
<gene>
    <name evidence="5" type="ORF">CDO81_07130</name>
</gene>
<sequence length="309" mass="33666">MNANASRPYRGVFPVVPTIFHADGTLDLAGQRRCVDFMIDAGSTGLCILANFSEQFVLSDAERETLTRAILAHVAGRVPVIVTTTHYSTQICIERSRLAQDLGAAMVMVMPPYHGATFRVSEGQIEAFYQRLSDAIGIPIMIQDAPVAGTPLSVPLLARMASQIEHVKYFKLEMPQAASKMRELIRVAGAAIEGPWDGEEAITLLADLDAGATGAMTGGGYPDGIRLIVDAYHRGDREEAVAQYGRWLPLINYENRQGGILTAKALMKEGGVIRSDAPRHPFPEMSPEVRAGLLDAARRLDPLVLRWGR</sequence>
<protein>
    <submittedName>
        <fullName evidence="5">Dihydrodipicolinate synthase family protein</fullName>
    </submittedName>
</protein>
<keyword evidence="6" id="KW-1185">Reference proteome</keyword>
<dbReference type="RefSeq" id="WP_088482500.1">
    <property type="nucleotide sequence ID" value="NZ_NISI01000002.1"/>
</dbReference>
<evidence type="ECO:0000313" key="6">
    <source>
        <dbReference type="Proteomes" id="UP000197446"/>
    </source>
</evidence>
<dbReference type="GO" id="GO:0008840">
    <property type="term" value="F:4-hydroxy-tetrahydrodipicolinate synthase activity"/>
    <property type="evidence" value="ECO:0007669"/>
    <property type="project" value="TreeGrafter"/>
</dbReference>
<dbReference type="InterPro" id="IPR002220">
    <property type="entry name" value="DapA-like"/>
</dbReference>
<feature type="binding site" evidence="4">
    <location>
        <position position="216"/>
    </location>
    <ligand>
        <name>pyruvate</name>
        <dbReference type="ChEBI" id="CHEBI:15361"/>
    </ligand>
</feature>